<dbReference type="OrthoDB" id="1763946at2"/>
<accession>N2A0L7</accession>
<reference evidence="3 4" key="1">
    <citation type="journal article" date="2014" name="Genome Announc.">
        <title>Draft genome sequences of the altered schaedler flora, a defined bacterial community from gnotobiotic mice.</title>
        <authorList>
            <person name="Wannemuehler M.J."/>
            <person name="Overstreet A.M."/>
            <person name="Ward D.V."/>
            <person name="Phillips G.J."/>
        </authorList>
    </citation>
    <scope>NUCLEOTIDE SEQUENCE [LARGE SCALE GENOMIC DNA]</scope>
    <source>
        <strain evidence="3 4">ASF492</strain>
    </source>
</reference>
<gene>
    <name evidence="3" type="ORF">C823_04406</name>
</gene>
<dbReference type="CDD" id="cd16935">
    <property type="entry name" value="HATPase_AgrC-ComD-like"/>
    <property type="match status" value="1"/>
</dbReference>
<dbReference type="Proteomes" id="UP000012589">
    <property type="component" value="Unassembled WGS sequence"/>
</dbReference>
<dbReference type="Pfam" id="PF14501">
    <property type="entry name" value="HATPase_c_5"/>
    <property type="match status" value="1"/>
</dbReference>
<evidence type="ECO:0000313" key="3">
    <source>
        <dbReference type="EMBL" id="EMZ21711.1"/>
    </source>
</evidence>
<evidence type="ECO:0000313" key="4">
    <source>
        <dbReference type="Proteomes" id="UP000012589"/>
    </source>
</evidence>
<dbReference type="PANTHER" id="PTHR40448:SF1">
    <property type="entry name" value="TWO-COMPONENT SENSOR HISTIDINE KINASE"/>
    <property type="match status" value="1"/>
</dbReference>
<dbReference type="Gene3D" id="3.30.565.10">
    <property type="entry name" value="Histidine kinase-like ATPase, C-terminal domain"/>
    <property type="match status" value="1"/>
</dbReference>
<dbReference type="GO" id="GO:0042802">
    <property type="term" value="F:identical protein binding"/>
    <property type="evidence" value="ECO:0007669"/>
    <property type="project" value="TreeGrafter"/>
</dbReference>
<comment type="caution">
    <text evidence="3">The sequence shown here is derived from an EMBL/GenBank/DDBJ whole genome shotgun (WGS) entry which is preliminary data.</text>
</comment>
<feature type="transmembrane region" description="Helical" evidence="1">
    <location>
        <begin position="120"/>
        <end position="143"/>
    </location>
</feature>
<dbReference type="AlphaFoldDB" id="N2A0L7"/>
<dbReference type="EMBL" id="AQFT01000128">
    <property type="protein sequence ID" value="EMZ21711.1"/>
    <property type="molecule type" value="Genomic_DNA"/>
</dbReference>
<keyword evidence="1" id="KW-0472">Membrane</keyword>
<evidence type="ECO:0000259" key="2">
    <source>
        <dbReference type="Pfam" id="PF14501"/>
    </source>
</evidence>
<keyword evidence="1" id="KW-0812">Transmembrane</keyword>
<name>N2A0L7_9FIRM</name>
<protein>
    <recommendedName>
        <fullName evidence="2">Sensor histidine kinase NatK-like C-terminal domain-containing protein</fullName>
    </recommendedName>
</protein>
<dbReference type="HOGENOM" id="CLU_020211_13_6_9"/>
<dbReference type="InterPro" id="IPR036890">
    <property type="entry name" value="HATPase_C_sf"/>
</dbReference>
<sequence length="436" mass="50879">MIHTVCYFFTFLIEAVILWQYSSNLFTAKRKPHIRFAMLFTFYFTMFVISLLEYKWLNMTLYFIMNFIFLLTQYDLRWYSSLFYSAIIAAVMGMCELTVYGTMERFSPHFLAESGQFQNMIIFIMFSKMLFFTIVYILIHILKSHQAQTQQNDKSVLLLIFIPVTSVFIMLTLVSVSDSFMLSALLKGMVTLSAFFLLISNLLVFGINQYNQKKNMEFTQMQLLLQKESDSTEYYEMLRLQNENQRILIHDIKKHLHSIDTLNKQKEHDKIDAYLHQLIRSSDLRESARLCEHKMLNSILCRYMQQCSRRHIAFQADIRSGTTDFIADNDLTSLFCNLLDNAVNAADSIPESFIEISTTKKEKNLFTVLTVINSCRTNPFTTKNGNPTINIPHSHKHGFGLKSIRKTVAKYNGDMQIYYNADTLTFHTIITIGNLN</sequence>
<dbReference type="STRING" id="1235802.C823_04406"/>
<feature type="transmembrane region" description="Helical" evidence="1">
    <location>
        <begin position="6"/>
        <end position="22"/>
    </location>
</feature>
<organism evidence="3 4">
    <name type="scientific">Eubacterium plexicaudatum ASF492</name>
    <dbReference type="NCBI Taxonomy" id="1235802"/>
    <lineage>
        <taxon>Bacteria</taxon>
        <taxon>Bacillati</taxon>
        <taxon>Bacillota</taxon>
        <taxon>Clostridia</taxon>
        <taxon>Eubacteriales</taxon>
        <taxon>Eubacteriaceae</taxon>
        <taxon>Eubacterium</taxon>
    </lineage>
</organism>
<keyword evidence="1" id="KW-1133">Transmembrane helix</keyword>
<keyword evidence="4" id="KW-1185">Reference proteome</keyword>
<proteinExistence type="predicted"/>
<dbReference type="PANTHER" id="PTHR40448">
    <property type="entry name" value="TWO-COMPONENT SENSOR HISTIDINE KINASE"/>
    <property type="match status" value="1"/>
</dbReference>
<feature type="domain" description="Sensor histidine kinase NatK-like C-terminal" evidence="2">
    <location>
        <begin position="330"/>
        <end position="427"/>
    </location>
</feature>
<dbReference type="PATRIC" id="fig|1235802.3.peg.4682"/>
<feature type="transmembrane region" description="Helical" evidence="1">
    <location>
        <begin position="34"/>
        <end position="50"/>
    </location>
</feature>
<evidence type="ECO:0000256" key="1">
    <source>
        <dbReference type="SAM" id="Phobius"/>
    </source>
</evidence>
<dbReference type="eggNOG" id="COG0642">
    <property type="taxonomic scope" value="Bacteria"/>
</dbReference>
<dbReference type="InterPro" id="IPR032834">
    <property type="entry name" value="NatK-like_C"/>
</dbReference>
<feature type="transmembrane region" description="Helical" evidence="1">
    <location>
        <begin position="155"/>
        <end position="176"/>
    </location>
</feature>
<dbReference type="SUPFAM" id="SSF55874">
    <property type="entry name" value="ATPase domain of HSP90 chaperone/DNA topoisomerase II/histidine kinase"/>
    <property type="match status" value="1"/>
</dbReference>
<feature type="transmembrane region" description="Helical" evidence="1">
    <location>
        <begin position="188"/>
        <end position="207"/>
    </location>
</feature>
<feature type="transmembrane region" description="Helical" evidence="1">
    <location>
        <begin position="81"/>
        <end position="100"/>
    </location>
</feature>